<evidence type="ECO:0000313" key="4">
    <source>
        <dbReference type="EMBL" id="TRO10736.1"/>
    </source>
</evidence>
<dbReference type="Proteomes" id="UP000317327">
    <property type="component" value="Unassembled WGS sequence"/>
</dbReference>
<evidence type="ECO:0000259" key="3">
    <source>
        <dbReference type="Pfam" id="PF06414"/>
    </source>
</evidence>
<keyword evidence="2" id="KW-0067">ATP-binding</keyword>
<evidence type="ECO:0000256" key="2">
    <source>
        <dbReference type="ARBA" id="ARBA00022840"/>
    </source>
</evidence>
<proteinExistence type="predicted"/>
<dbReference type="Gene3D" id="3.40.50.300">
    <property type="entry name" value="P-loop containing nucleotide triphosphate hydrolases"/>
    <property type="match status" value="1"/>
</dbReference>
<keyword evidence="1" id="KW-0547">Nucleotide-binding</keyword>
<reference evidence="4 5" key="1">
    <citation type="submission" date="2019-01" db="EMBL/GenBank/DDBJ databases">
        <title>Whole genome shotgun sequencing of Pseudomonas spp. isolated by its ability to degrade furfural.</title>
        <authorList>
            <person name="Donoso R."/>
            <person name="Farkas C."/>
            <person name="Villegas P."/>
            <person name="Gonzales-Toro F."/>
            <person name="Guajardo-Parra M."/>
            <person name="Araya-Nail M."/>
            <person name="Morgante V."/>
            <person name="Perez-Pantoja D."/>
        </authorList>
    </citation>
    <scope>NUCLEOTIDE SEQUENCE [LARGE SCALE GENOMIC DNA]</scope>
    <source>
        <strain evidence="4 5">VN231</strain>
    </source>
</reference>
<dbReference type="AlphaFoldDB" id="A0ABD7RP79"/>
<dbReference type="InterPro" id="IPR027417">
    <property type="entry name" value="P-loop_NTPase"/>
</dbReference>
<dbReference type="InterPro" id="IPR010488">
    <property type="entry name" value="Zeta_toxin_domain"/>
</dbReference>
<sequence>MTEEEVGIEQRAIAFAKANRTRIAREIADVRAYAGEETPVSVFMAGSPGAGKTEVSKALIAGFEDVGARALRIDPDDLRVYFPEYTGNNSRLFQRAVNSIVERLHDLVLEQRQSFLLDGTLANEQVARRNVERSLRRNRDITIVYVYQDPLLAWEFVKARELTEGRNIPKAEFIRQLFAAKEVVKMLKQSFRLQLKVDLIVKDTDGTNQAVELNVGADEIDALVTFGYSAAELDRILTEA</sequence>
<comment type="caution">
    <text evidence="4">The sequence shown here is derived from an EMBL/GenBank/DDBJ whole genome shotgun (WGS) entry which is preliminary data.</text>
</comment>
<accession>A0ABD7RP79</accession>
<dbReference type="Pfam" id="PF06414">
    <property type="entry name" value="Zeta_toxin"/>
    <property type="match status" value="1"/>
</dbReference>
<dbReference type="EMBL" id="SCFV01000019">
    <property type="protein sequence ID" value="TRO10736.1"/>
    <property type="molecule type" value="Genomic_DNA"/>
</dbReference>
<organism evidence="4 5">
    <name type="scientific">Ectopseudomonas mendocina</name>
    <name type="common">Pseudomonas mendocina</name>
    <dbReference type="NCBI Taxonomy" id="300"/>
    <lineage>
        <taxon>Bacteria</taxon>
        <taxon>Pseudomonadati</taxon>
        <taxon>Pseudomonadota</taxon>
        <taxon>Gammaproteobacteria</taxon>
        <taxon>Pseudomonadales</taxon>
        <taxon>Pseudomonadaceae</taxon>
        <taxon>Ectopseudomonas</taxon>
    </lineage>
</organism>
<name>A0ABD7RP79_ECTME</name>
<dbReference type="RefSeq" id="WP_017679343.1">
    <property type="nucleotide sequence ID" value="NZ_SCFV01000019.1"/>
</dbReference>
<protein>
    <submittedName>
        <fullName evidence="4">Zeta toxin</fullName>
    </submittedName>
</protein>
<gene>
    <name evidence="4" type="ORF">EQ836_25060</name>
</gene>
<feature type="domain" description="Zeta toxin" evidence="3">
    <location>
        <begin position="29"/>
        <end position="208"/>
    </location>
</feature>
<evidence type="ECO:0000313" key="5">
    <source>
        <dbReference type="Proteomes" id="UP000317327"/>
    </source>
</evidence>
<dbReference type="GO" id="GO:0005524">
    <property type="term" value="F:ATP binding"/>
    <property type="evidence" value="ECO:0007669"/>
    <property type="project" value="UniProtKB-KW"/>
</dbReference>
<dbReference type="SUPFAM" id="SSF52540">
    <property type="entry name" value="P-loop containing nucleoside triphosphate hydrolases"/>
    <property type="match status" value="1"/>
</dbReference>
<evidence type="ECO:0000256" key="1">
    <source>
        <dbReference type="ARBA" id="ARBA00022741"/>
    </source>
</evidence>